<evidence type="ECO:0000313" key="3">
    <source>
        <dbReference type="Proteomes" id="UP000247454"/>
    </source>
</evidence>
<feature type="transmembrane region" description="Helical" evidence="1">
    <location>
        <begin position="47"/>
        <end position="66"/>
    </location>
</feature>
<keyword evidence="3" id="KW-1185">Reference proteome</keyword>
<dbReference type="Proteomes" id="UP000247454">
    <property type="component" value="Unassembled WGS sequence"/>
</dbReference>
<evidence type="ECO:0008006" key="4">
    <source>
        <dbReference type="Google" id="ProtNLM"/>
    </source>
</evidence>
<sequence length="72" mass="8313">MPHIINCEAILNRNPASHPFLDPLWRRIALVAFCAAWSIFEWVRGDAFWGTLTAGMAVYGAWIYLWKYKVGE</sequence>
<evidence type="ECO:0000313" key="2">
    <source>
        <dbReference type="EMBL" id="PYE88722.1"/>
    </source>
</evidence>
<dbReference type="EMBL" id="QJTF01000006">
    <property type="protein sequence ID" value="PYE88722.1"/>
    <property type="molecule type" value="Genomic_DNA"/>
</dbReference>
<evidence type="ECO:0000256" key="1">
    <source>
        <dbReference type="SAM" id="Phobius"/>
    </source>
</evidence>
<keyword evidence="1" id="KW-0472">Membrane</keyword>
<keyword evidence="1" id="KW-1133">Transmembrane helix</keyword>
<feature type="transmembrane region" description="Helical" evidence="1">
    <location>
        <begin position="24"/>
        <end position="40"/>
    </location>
</feature>
<comment type="caution">
    <text evidence="2">The sequence shown here is derived from an EMBL/GenBank/DDBJ whole genome shotgun (WGS) entry which is preliminary data.</text>
</comment>
<accession>A0A318TCA9</accession>
<dbReference type="AlphaFoldDB" id="A0A318TCA9"/>
<keyword evidence="1" id="KW-0812">Transmembrane</keyword>
<protein>
    <recommendedName>
        <fullName evidence="4">DUF3329 domain-containing protein</fullName>
    </recommendedName>
</protein>
<organism evidence="2 3">
    <name type="scientific">Phyllobacterium leguminum</name>
    <dbReference type="NCBI Taxonomy" id="314237"/>
    <lineage>
        <taxon>Bacteria</taxon>
        <taxon>Pseudomonadati</taxon>
        <taxon>Pseudomonadota</taxon>
        <taxon>Alphaproteobacteria</taxon>
        <taxon>Hyphomicrobiales</taxon>
        <taxon>Phyllobacteriaceae</taxon>
        <taxon>Phyllobacterium</taxon>
    </lineage>
</organism>
<name>A0A318TCA9_9HYPH</name>
<proteinExistence type="predicted"/>
<reference evidence="2 3" key="1">
    <citation type="submission" date="2018-06" db="EMBL/GenBank/DDBJ databases">
        <title>Genomic Encyclopedia of Type Strains, Phase III (KMG-III): the genomes of soil and plant-associated and newly described type strains.</title>
        <authorList>
            <person name="Whitman W."/>
        </authorList>
    </citation>
    <scope>NUCLEOTIDE SEQUENCE [LARGE SCALE GENOMIC DNA]</scope>
    <source>
        <strain evidence="2 3">ORS 1419</strain>
    </source>
</reference>
<gene>
    <name evidence="2" type="ORF">C7477_10694</name>
</gene>
<dbReference type="OrthoDB" id="7362327at2"/>